<dbReference type="PATRIC" id="fig|33050.5.peg.187"/>
<dbReference type="InterPro" id="IPR036388">
    <property type="entry name" value="WH-like_DNA-bd_sf"/>
</dbReference>
<gene>
    <name evidence="5" type="ORF">AN936_00905</name>
</gene>
<evidence type="ECO:0000313" key="6">
    <source>
        <dbReference type="Proteomes" id="UP000058074"/>
    </source>
</evidence>
<evidence type="ECO:0000256" key="3">
    <source>
        <dbReference type="ARBA" id="ARBA00023125"/>
    </source>
</evidence>
<keyword evidence="3" id="KW-0238">DNA-binding</keyword>
<sequence>MLSSLPPREREIVDVLYERGASTVIEIGEALSDALSGSAIRAMLKRLEAKGFVAREQSERGFVYAPSVSDKTARKSALSQVVRVFFNGSATSAAAALLGMQDEMSASELDELEKLIAGAREGRAK</sequence>
<evidence type="ECO:0000256" key="2">
    <source>
        <dbReference type="ARBA" id="ARBA00023015"/>
    </source>
</evidence>
<keyword evidence="2" id="KW-0805">Transcription regulation</keyword>
<dbReference type="Gene3D" id="1.10.10.10">
    <property type="entry name" value="Winged helix-like DNA-binding domain superfamily/Winged helix DNA-binding domain"/>
    <property type="match status" value="1"/>
</dbReference>
<dbReference type="GO" id="GO:0003677">
    <property type="term" value="F:DNA binding"/>
    <property type="evidence" value="ECO:0007669"/>
    <property type="project" value="UniProtKB-KW"/>
</dbReference>
<evidence type="ECO:0000256" key="1">
    <source>
        <dbReference type="ARBA" id="ARBA00011046"/>
    </source>
</evidence>
<dbReference type="OrthoDB" id="9813987at2"/>
<dbReference type="EMBL" id="CP012700">
    <property type="protein sequence ID" value="ALH78981.1"/>
    <property type="molecule type" value="Genomic_DNA"/>
</dbReference>
<dbReference type="SUPFAM" id="SSF46785">
    <property type="entry name" value="Winged helix' DNA-binding domain"/>
    <property type="match status" value="1"/>
</dbReference>
<dbReference type="PIRSF" id="PIRSF019455">
    <property type="entry name" value="CopR_AtkY"/>
    <property type="match status" value="1"/>
</dbReference>
<organism evidence="5 6">
    <name type="scientific">Sphingopyxis macrogoltabida</name>
    <name type="common">Sphingomonas macrogoltabidus</name>
    <dbReference type="NCBI Taxonomy" id="33050"/>
    <lineage>
        <taxon>Bacteria</taxon>
        <taxon>Pseudomonadati</taxon>
        <taxon>Pseudomonadota</taxon>
        <taxon>Alphaproteobacteria</taxon>
        <taxon>Sphingomonadales</taxon>
        <taxon>Sphingomonadaceae</taxon>
        <taxon>Sphingopyxis</taxon>
    </lineage>
</organism>
<comment type="similarity">
    <text evidence="1">Belongs to the BlaI transcriptional regulatory family.</text>
</comment>
<dbReference type="KEGG" id="smag:AN936_00905"/>
<dbReference type="Pfam" id="PF03965">
    <property type="entry name" value="Penicillinase_R"/>
    <property type="match status" value="1"/>
</dbReference>
<evidence type="ECO:0000313" key="5">
    <source>
        <dbReference type="EMBL" id="ALH78981.1"/>
    </source>
</evidence>
<proteinExistence type="inferred from homology"/>
<dbReference type="GO" id="GO:0045892">
    <property type="term" value="P:negative regulation of DNA-templated transcription"/>
    <property type="evidence" value="ECO:0007669"/>
    <property type="project" value="InterPro"/>
</dbReference>
<keyword evidence="4" id="KW-0804">Transcription</keyword>
<protein>
    <submittedName>
        <fullName evidence="5">Transcriptional regulator</fullName>
    </submittedName>
</protein>
<name>A0A0N9U760_SPHMC</name>
<reference evidence="5 6" key="1">
    <citation type="journal article" date="2015" name="Genome Announc.">
        <title>Complete Genome Sequence of Polypropylene Glycol- and Polyethylene Glycol-Degrading Sphingopyxis macrogoltabida Strain EY-1.</title>
        <authorList>
            <person name="Ohtsubo Y."/>
            <person name="Nagata Y."/>
            <person name="Numata M."/>
            <person name="Tsuchikane K."/>
            <person name="Hosoyama A."/>
            <person name="Yamazoe A."/>
            <person name="Tsuda M."/>
            <person name="Fujita N."/>
            <person name="Kawai F."/>
        </authorList>
    </citation>
    <scope>NUCLEOTIDE SEQUENCE [LARGE SCALE GENOMIC DNA]</scope>
    <source>
        <strain evidence="5 6">EY-1</strain>
    </source>
</reference>
<accession>A0A0N9U760</accession>
<dbReference type="InterPro" id="IPR036390">
    <property type="entry name" value="WH_DNA-bd_sf"/>
</dbReference>
<dbReference type="Proteomes" id="UP000058074">
    <property type="component" value="Chromosome"/>
</dbReference>
<dbReference type="InterPro" id="IPR005650">
    <property type="entry name" value="BlaI_family"/>
</dbReference>
<dbReference type="RefSeq" id="WP_054586495.1">
    <property type="nucleotide sequence ID" value="NZ_CP012700.1"/>
</dbReference>
<evidence type="ECO:0000256" key="4">
    <source>
        <dbReference type="ARBA" id="ARBA00023163"/>
    </source>
</evidence>
<dbReference type="AlphaFoldDB" id="A0A0N9U760"/>